<dbReference type="AlphaFoldDB" id="A0A4U1YXU3"/>
<dbReference type="SUPFAM" id="SSF56059">
    <property type="entry name" value="Glutathione synthetase ATP-binding domain-like"/>
    <property type="match status" value="1"/>
</dbReference>
<feature type="transmembrane region" description="Helical" evidence="1">
    <location>
        <begin position="12"/>
        <end position="29"/>
    </location>
</feature>
<gene>
    <name evidence="2" type="ORF">FCV52_10525</name>
</gene>
<keyword evidence="1" id="KW-0472">Membrane</keyword>
<dbReference type="InterPro" id="IPR029465">
    <property type="entry name" value="ATPgrasp_TupA"/>
</dbReference>
<reference evidence="2 3" key="1">
    <citation type="submission" date="2019-04" db="EMBL/GenBank/DDBJ databases">
        <title>A reverse ecology approach based on a biological definition of microbial populations.</title>
        <authorList>
            <person name="Arevalo P."/>
            <person name="Vaninsberghe D."/>
            <person name="Elsherbini J."/>
            <person name="Gore J."/>
            <person name="Polz M."/>
        </authorList>
    </citation>
    <scope>NUCLEOTIDE SEQUENCE [LARGE SCALE GENOMIC DNA]</scope>
    <source>
        <strain evidence="2 3">10N.261.46.E4</strain>
    </source>
</reference>
<dbReference type="EMBL" id="SYUW01000026">
    <property type="protein sequence ID" value="TKF25922.1"/>
    <property type="molecule type" value="Genomic_DNA"/>
</dbReference>
<sequence length="295" mass="34901">MKNRMKYLTRDILRLILGVRVYTFFRFIFTHKYIPNLSNPRSFSEKIIYRKFNTPPESFSKFVDKYTVREFIKERIGQDYLIPLLKKTDTITREDFIDLPNSFVMKTSNGGGGENVLLVEDKSKLNLDDLCIQFNRYLKIKVGHIVDEHFYDIEKPKVIFEKLIKHKDGRYPSDYKVHVFNGDRADVIIQIDSDRFGNHKRSLFDDNLNRLDFNIQPKYAPVPRDYDFPSNMNELIDVAKKLSSQFKYVRVDLYNVDGKVYFGELTFCHGSGWEPLSTKDADFYLGSLWKEFNDL</sequence>
<proteinExistence type="predicted"/>
<dbReference type="Proteomes" id="UP000305234">
    <property type="component" value="Unassembled WGS sequence"/>
</dbReference>
<dbReference type="Pfam" id="PF14305">
    <property type="entry name" value="ATPgrasp_TupA"/>
    <property type="match status" value="1"/>
</dbReference>
<accession>A0A4U1YXU3</accession>
<keyword evidence="1" id="KW-1133">Transmembrane helix</keyword>
<evidence type="ECO:0000313" key="2">
    <source>
        <dbReference type="EMBL" id="TKF25922.1"/>
    </source>
</evidence>
<keyword evidence="1" id="KW-0812">Transmembrane</keyword>
<comment type="caution">
    <text evidence="2">The sequence shown here is derived from an EMBL/GenBank/DDBJ whole genome shotgun (WGS) entry which is preliminary data.</text>
</comment>
<organism evidence="2 3">
    <name type="scientific">Vibrio kanaloae</name>
    <dbReference type="NCBI Taxonomy" id="170673"/>
    <lineage>
        <taxon>Bacteria</taxon>
        <taxon>Pseudomonadati</taxon>
        <taxon>Pseudomonadota</taxon>
        <taxon>Gammaproteobacteria</taxon>
        <taxon>Vibrionales</taxon>
        <taxon>Vibrionaceae</taxon>
        <taxon>Vibrio</taxon>
    </lineage>
</organism>
<evidence type="ECO:0000256" key="1">
    <source>
        <dbReference type="SAM" id="Phobius"/>
    </source>
</evidence>
<evidence type="ECO:0000313" key="3">
    <source>
        <dbReference type="Proteomes" id="UP000305234"/>
    </source>
</evidence>
<name>A0A4U1YXU3_9VIBR</name>
<protein>
    <submittedName>
        <fullName evidence="2">Uncharacterized protein</fullName>
    </submittedName>
</protein>